<sequence length="85" mass="9974">LYFRGAAMLSILHRFESLRQPRGDSNLKAQWIADFFRVIGDCPDVLGFLWFQMDKERDWRFNTTPASTQSFRDELAQWMSGGRPS</sequence>
<reference evidence="1" key="1">
    <citation type="submission" date="2023-10" db="EMBL/GenBank/DDBJ databases">
        <title>Development of a sustainable strategy for remediation of hydrocarbon-contaminated territories based on the waste exchange concept.</title>
        <authorList>
            <person name="Krivoruchko A."/>
        </authorList>
    </citation>
    <scope>NUCLEOTIDE SEQUENCE</scope>
    <source>
        <strain evidence="1">IEGM 1279</strain>
    </source>
</reference>
<dbReference type="EMBL" id="JAWLKH010000049">
    <property type="protein sequence ID" value="MDV6314716.1"/>
    <property type="molecule type" value="Genomic_DNA"/>
</dbReference>
<feature type="non-terminal residue" evidence="1">
    <location>
        <position position="1"/>
    </location>
</feature>
<dbReference type="Gene3D" id="3.20.20.80">
    <property type="entry name" value="Glycosidases"/>
    <property type="match status" value="1"/>
</dbReference>
<accession>A0AAE4UAK1</accession>
<dbReference type="AlphaFoldDB" id="A0AAE4UAK1"/>
<comment type="caution">
    <text evidence="1">The sequence shown here is derived from an EMBL/GenBank/DDBJ whole genome shotgun (WGS) entry which is preliminary data.</text>
</comment>
<organism evidence="1 2">
    <name type="scientific">Gordonia amicalis</name>
    <dbReference type="NCBI Taxonomy" id="89053"/>
    <lineage>
        <taxon>Bacteria</taxon>
        <taxon>Bacillati</taxon>
        <taxon>Actinomycetota</taxon>
        <taxon>Actinomycetes</taxon>
        <taxon>Mycobacteriales</taxon>
        <taxon>Gordoniaceae</taxon>
        <taxon>Gordonia</taxon>
    </lineage>
</organism>
<evidence type="ECO:0000313" key="2">
    <source>
        <dbReference type="Proteomes" id="UP001185922"/>
    </source>
</evidence>
<evidence type="ECO:0000313" key="1">
    <source>
        <dbReference type="EMBL" id="MDV6314716.1"/>
    </source>
</evidence>
<gene>
    <name evidence="1" type="ORF">R3Q15_23080</name>
</gene>
<dbReference type="Proteomes" id="UP001185922">
    <property type="component" value="Unassembled WGS sequence"/>
</dbReference>
<proteinExistence type="predicted"/>
<protein>
    <submittedName>
        <fullName evidence="1">Uncharacterized protein</fullName>
    </submittedName>
</protein>
<name>A0AAE4UAK1_9ACTN</name>